<name>A0AA39L9K6_SARSR</name>
<dbReference type="PANTHER" id="PTHR30249">
    <property type="entry name" value="PUTATIVE SEROTONIN TRANSPORTER"/>
    <property type="match status" value="1"/>
</dbReference>
<evidence type="ECO:0000256" key="1">
    <source>
        <dbReference type="ARBA" id="ARBA00004141"/>
    </source>
</evidence>
<feature type="transmembrane region" description="Helical" evidence="6">
    <location>
        <begin position="328"/>
        <end position="347"/>
    </location>
</feature>
<feature type="transmembrane region" description="Helical" evidence="6">
    <location>
        <begin position="523"/>
        <end position="542"/>
    </location>
</feature>
<evidence type="ECO:0000256" key="6">
    <source>
        <dbReference type="SAM" id="Phobius"/>
    </source>
</evidence>
<evidence type="ECO:0008006" key="9">
    <source>
        <dbReference type="Google" id="ProtNLM"/>
    </source>
</evidence>
<feature type="transmembrane region" description="Helical" evidence="6">
    <location>
        <begin position="236"/>
        <end position="255"/>
    </location>
</feature>
<feature type="region of interest" description="Disordered" evidence="5">
    <location>
        <begin position="487"/>
        <end position="515"/>
    </location>
</feature>
<feature type="compositionally biased region" description="Low complexity" evidence="5">
    <location>
        <begin position="194"/>
        <end position="210"/>
    </location>
</feature>
<keyword evidence="3 6" id="KW-1133">Transmembrane helix</keyword>
<proteinExistence type="predicted"/>
<dbReference type="AlphaFoldDB" id="A0AA39L9K6"/>
<comment type="caution">
    <text evidence="7">The sequence shown here is derived from an EMBL/GenBank/DDBJ whole genome shotgun (WGS) entry which is preliminary data.</text>
</comment>
<accession>A0AA39L9K6</accession>
<feature type="transmembrane region" description="Helical" evidence="6">
    <location>
        <begin position="393"/>
        <end position="415"/>
    </location>
</feature>
<keyword evidence="8" id="KW-1185">Reference proteome</keyword>
<feature type="transmembrane region" description="Helical" evidence="6">
    <location>
        <begin position="20"/>
        <end position="39"/>
    </location>
</feature>
<dbReference type="PANTHER" id="PTHR30249:SF0">
    <property type="entry name" value="PLASTIDAL GLYCOLATE_GLYCERATE TRANSLOCATOR 1, CHLOROPLASTIC"/>
    <property type="match status" value="1"/>
</dbReference>
<feature type="transmembrane region" description="Helical" evidence="6">
    <location>
        <begin position="359"/>
        <end position="381"/>
    </location>
</feature>
<feature type="transmembrane region" description="Helical" evidence="6">
    <location>
        <begin position="548"/>
        <end position="569"/>
    </location>
</feature>
<evidence type="ECO:0000256" key="5">
    <source>
        <dbReference type="SAM" id="MobiDB-lite"/>
    </source>
</evidence>
<feature type="compositionally biased region" description="Polar residues" evidence="5">
    <location>
        <begin position="487"/>
        <end position="496"/>
    </location>
</feature>
<organism evidence="7 8">
    <name type="scientific">Sarocladium strictum</name>
    <name type="common">Black bundle disease fungus</name>
    <name type="synonym">Acremonium strictum</name>
    <dbReference type="NCBI Taxonomy" id="5046"/>
    <lineage>
        <taxon>Eukaryota</taxon>
        <taxon>Fungi</taxon>
        <taxon>Dikarya</taxon>
        <taxon>Ascomycota</taxon>
        <taxon>Pezizomycotina</taxon>
        <taxon>Sordariomycetes</taxon>
        <taxon>Hypocreomycetidae</taxon>
        <taxon>Hypocreales</taxon>
        <taxon>Sarocladiaceae</taxon>
        <taxon>Sarocladium</taxon>
    </lineage>
</organism>
<sequence length="582" mass="62879">MQLFDRDAWRRRRETASEHLIHICWVSLAYLLSELLIWGLSRVLAPVDIEFFSPVIGMVVIFICMGAAYLAWRSVGKIYRRWIRPKVDFINTHMGVGFTVPIIMLNQNDILNGRDIACILANAVITNVISWALVFLLSYVSWSAYLRYVGFEPRDSAERGIPTSLAVTPPRIHVSWYPGSSTDQVMDEDHIKPSRPGTATPSASATASASLEEARIPSSPSLESPIGQRRRSCMDVTWPMALAIFCIFVIGAPVAASTHDSRLLDGFVLWLVWITAVTAQRTFKFSERFLRHPRFKNSTSTMLNPVLITTLAMVGYTRLKAEVMGGDLVSILGHFSAGSPLFSLWTASTRGIAIPTNPGGWFGAGDAALSLLECGIFMWGFKLFECRRQLFSAAGALAVLVSIIAAAGNVFLSVLAGRAMGLERPEALAFAARSTTLALAKPAIEAVGGNTVVNAALVVGNGIFGQLMYPFALGLLGVKTEDRNPTELSIQPATNNSDREKHAESQGSCESETWMGQDDASTVASGIAIGINGAAMGVAYLYETRSQAAPYAALSMTVFGVATVILTTVGPFKALLLSLGGN</sequence>
<comment type="subcellular location">
    <subcellularLocation>
        <location evidence="1">Membrane</location>
        <topology evidence="1">Multi-pass membrane protein</topology>
    </subcellularLocation>
</comment>
<protein>
    <recommendedName>
        <fullName evidence="9">LrgB-like protein</fullName>
    </recommendedName>
</protein>
<feature type="transmembrane region" description="Helical" evidence="6">
    <location>
        <begin position="267"/>
        <end position="283"/>
    </location>
</feature>
<dbReference type="EMBL" id="JAPDFR010000002">
    <property type="protein sequence ID" value="KAK0388970.1"/>
    <property type="molecule type" value="Genomic_DNA"/>
</dbReference>
<dbReference type="Pfam" id="PF04172">
    <property type="entry name" value="LrgB"/>
    <property type="match status" value="2"/>
</dbReference>
<evidence type="ECO:0000313" key="7">
    <source>
        <dbReference type="EMBL" id="KAK0388970.1"/>
    </source>
</evidence>
<gene>
    <name evidence="7" type="ORF">NLU13_2547</name>
</gene>
<dbReference type="Proteomes" id="UP001175261">
    <property type="component" value="Unassembled WGS sequence"/>
</dbReference>
<evidence type="ECO:0000256" key="4">
    <source>
        <dbReference type="ARBA" id="ARBA00023136"/>
    </source>
</evidence>
<feature type="transmembrane region" description="Helical" evidence="6">
    <location>
        <begin position="51"/>
        <end position="75"/>
    </location>
</feature>
<evidence type="ECO:0000313" key="8">
    <source>
        <dbReference type="Proteomes" id="UP001175261"/>
    </source>
</evidence>
<keyword evidence="2 6" id="KW-0812">Transmembrane</keyword>
<feature type="transmembrane region" description="Helical" evidence="6">
    <location>
        <begin position="87"/>
        <end position="107"/>
    </location>
</feature>
<feature type="region of interest" description="Disordered" evidence="5">
    <location>
        <begin position="180"/>
        <end position="226"/>
    </location>
</feature>
<keyword evidence="4 6" id="KW-0472">Membrane</keyword>
<dbReference type="InterPro" id="IPR007300">
    <property type="entry name" value="CidB/LrgB"/>
</dbReference>
<feature type="transmembrane region" description="Helical" evidence="6">
    <location>
        <begin position="295"/>
        <end position="316"/>
    </location>
</feature>
<evidence type="ECO:0000256" key="3">
    <source>
        <dbReference type="ARBA" id="ARBA00022989"/>
    </source>
</evidence>
<evidence type="ECO:0000256" key="2">
    <source>
        <dbReference type="ARBA" id="ARBA00022692"/>
    </source>
</evidence>
<feature type="transmembrane region" description="Helical" evidence="6">
    <location>
        <begin position="119"/>
        <end position="140"/>
    </location>
</feature>
<dbReference type="GO" id="GO:0016020">
    <property type="term" value="C:membrane"/>
    <property type="evidence" value="ECO:0007669"/>
    <property type="project" value="UniProtKB-SubCell"/>
</dbReference>
<reference evidence="7" key="1">
    <citation type="submission" date="2022-10" db="EMBL/GenBank/DDBJ databases">
        <title>Determination and structural analysis of whole genome sequence of Sarocladium strictum F4-1.</title>
        <authorList>
            <person name="Hu L."/>
            <person name="Jiang Y."/>
        </authorList>
    </citation>
    <scope>NUCLEOTIDE SEQUENCE</scope>
    <source>
        <strain evidence="7">F4-1</strain>
    </source>
</reference>